<evidence type="ECO:0000256" key="3">
    <source>
        <dbReference type="SAM" id="MobiDB-lite"/>
    </source>
</evidence>
<dbReference type="Gene3D" id="3.40.50.300">
    <property type="entry name" value="P-loop containing nucleotide triphosphate hydrolases"/>
    <property type="match status" value="2"/>
</dbReference>
<feature type="domain" description="ABC transporter" evidence="4">
    <location>
        <begin position="347"/>
        <end position="532"/>
    </location>
</feature>
<dbReference type="InterPro" id="IPR051309">
    <property type="entry name" value="ABCF_ATPase"/>
</dbReference>
<reference evidence="6" key="1">
    <citation type="journal article" date="2019" name="Int. J. Syst. Evol. Microbiol.">
        <title>The Global Catalogue of Microorganisms (GCM) 10K type strain sequencing project: providing services to taxonomists for standard genome sequencing and annotation.</title>
        <authorList>
            <consortium name="The Broad Institute Genomics Platform"/>
            <consortium name="The Broad Institute Genome Sequencing Center for Infectious Disease"/>
            <person name="Wu L."/>
            <person name="Ma J."/>
        </authorList>
    </citation>
    <scope>NUCLEOTIDE SEQUENCE [LARGE SCALE GENOMIC DNA]</scope>
    <source>
        <strain evidence="6">IBRC-M 10908</strain>
    </source>
</reference>
<dbReference type="Pfam" id="PF00005">
    <property type="entry name" value="ABC_tran"/>
    <property type="match status" value="2"/>
</dbReference>
<feature type="domain" description="ABC transporter" evidence="4">
    <location>
        <begin position="7"/>
        <end position="258"/>
    </location>
</feature>
<dbReference type="SUPFAM" id="SSF52540">
    <property type="entry name" value="P-loop containing nucleoside triphosphate hydrolases"/>
    <property type="match status" value="2"/>
</dbReference>
<organism evidence="5 6">
    <name type="scientific">Salininema proteolyticum</name>
    <dbReference type="NCBI Taxonomy" id="1607685"/>
    <lineage>
        <taxon>Bacteria</taxon>
        <taxon>Bacillati</taxon>
        <taxon>Actinomycetota</taxon>
        <taxon>Actinomycetes</taxon>
        <taxon>Glycomycetales</taxon>
        <taxon>Glycomycetaceae</taxon>
        <taxon>Salininema</taxon>
    </lineage>
</organism>
<dbReference type="EMBL" id="JBHSDK010000018">
    <property type="protein sequence ID" value="MFC4336286.1"/>
    <property type="molecule type" value="Genomic_DNA"/>
</dbReference>
<evidence type="ECO:0000313" key="6">
    <source>
        <dbReference type="Proteomes" id="UP001595823"/>
    </source>
</evidence>
<dbReference type="PROSITE" id="PS00211">
    <property type="entry name" value="ABC_TRANSPORTER_1"/>
    <property type="match status" value="2"/>
</dbReference>
<evidence type="ECO:0000256" key="1">
    <source>
        <dbReference type="ARBA" id="ARBA00022741"/>
    </source>
</evidence>
<dbReference type="GO" id="GO:0005524">
    <property type="term" value="F:ATP binding"/>
    <property type="evidence" value="ECO:0007669"/>
    <property type="project" value="UniProtKB-KW"/>
</dbReference>
<dbReference type="InterPro" id="IPR003439">
    <property type="entry name" value="ABC_transporter-like_ATP-bd"/>
</dbReference>
<protein>
    <submittedName>
        <fullName evidence="5">ABC-F family ATP-binding cassette domain-containing protein</fullName>
    </submittedName>
</protein>
<dbReference type="CDD" id="cd03221">
    <property type="entry name" value="ABCF_EF-3"/>
    <property type="match status" value="1"/>
</dbReference>
<keyword evidence="6" id="KW-1185">Reference proteome</keyword>
<feature type="region of interest" description="Disordered" evidence="3">
    <location>
        <begin position="292"/>
        <end position="311"/>
    </location>
</feature>
<dbReference type="InterPro" id="IPR017871">
    <property type="entry name" value="ABC_transporter-like_CS"/>
</dbReference>
<dbReference type="Proteomes" id="UP001595823">
    <property type="component" value="Unassembled WGS sequence"/>
</dbReference>
<evidence type="ECO:0000256" key="2">
    <source>
        <dbReference type="ARBA" id="ARBA00022840"/>
    </source>
</evidence>
<accession>A0ABV8TZQ3</accession>
<dbReference type="SMART" id="SM00382">
    <property type="entry name" value="AAA"/>
    <property type="match status" value="2"/>
</dbReference>
<comment type="caution">
    <text evidence="5">The sequence shown here is derived from an EMBL/GenBank/DDBJ whole genome shotgun (WGS) entry which is preliminary data.</text>
</comment>
<dbReference type="PANTHER" id="PTHR42855:SF1">
    <property type="entry name" value="ABC TRANSPORTER DOMAIN-CONTAINING PROTEIN"/>
    <property type="match status" value="1"/>
</dbReference>
<evidence type="ECO:0000313" key="5">
    <source>
        <dbReference type="EMBL" id="MFC4336286.1"/>
    </source>
</evidence>
<name>A0ABV8TZQ3_9ACTN</name>
<proteinExistence type="predicted"/>
<evidence type="ECO:0000259" key="4">
    <source>
        <dbReference type="PROSITE" id="PS50893"/>
    </source>
</evidence>
<sequence length="532" mass="57650">MKHRTHLAVRGLTKRYAQNLVLEQAECTVGPGEKVGMVGDNGSGKSTLLRLLAGDEAADNGSVRVEAPASLGHLPQHVDLDLGATVADAVDTAFADLRDLQRRMAECAADGDLSDPANAREYAELTDEFDARDGWNAPVRLEKSLAALGVSGIPADRPWETLSGGERRRVILAAILSARPGLLLLDEPSNDLDADAVAWLERELRDYRGTIVAVTHDRAFLDSYTTTILEVAERKVRRYGDGFSGYLRAKETERRQAREAYEAWKSEWDRQAGIVANNVSAMAVIPRKMEKAGMGTGAHRMRSRSHGAQSRVRMANARLEALAADRRRPPPDPLAFRPSWEAGEDVPEGPAITLVGASVPGRLAPMDLAVEHGGRLLIEGPNGAGKSTLLSVIAGELEARGTVRRFGRVGHLRQNPVAGRRDATLLQAFAHGRVGTDEDHSEALLDLGLFDEETLGSPAANLSVGQRRRLELARVVTAPADILLLDEPTNHLAPWLVHQLQEALEGFTGTVVAVSHDRLFRSSFGGERLELA</sequence>
<dbReference type="InterPro" id="IPR027417">
    <property type="entry name" value="P-loop_NTPase"/>
</dbReference>
<gene>
    <name evidence="5" type="ORF">ACFPET_13850</name>
</gene>
<dbReference type="PROSITE" id="PS50893">
    <property type="entry name" value="ABC_TRANSPORTER_2"/>
    <property type="match status" value="2"/>
</dbReference>
<keyword evidence="2 5" id="KW-0067">ATP-binding</keyword>
<dbReference type="InterPro" id="IPR003593">
    <property type="entry name" value="AAA+_ATPase"/>
</dbReference>
<dbReference type="RefSeq" id="WP_380622047.1">
    <property type="nucleotide sequence ID" value="NZ_JBHSDK010000018.1"/>
</dbReference>
<keyword evidence="1" id="KW-0547">Nucleotide-binding</keyword>
<dbReference type="PANTHER" id="PTHR42855">
    <property type="entry name" value="ABC TRANSPORTER ATP-BINDING SUBUNIT"/>
    <property type="match status" value="1"/>
</dbReference>